<accession>A0A6J6E2I0</accession>
<protein>
    <submittedName>
        <fullName evidence="2">Unannotated protein</fullName>
    </submittedName>
</protein>
<evidence type="ECO:0000256" key="1">
    <source>
        <dbReference type="SAM" id="MobiDB-lite"/>
    </source>
</evidence>
<proteinExistence type="predicted"/>
<evidence type="ECO:0000313" key="2">
    <source>
        <dbReference type="EMBL" id="CAB4570720.1"/>
    </source>
</evidence>
<dbReference type="EMBL" id="CAEZTL010000056">
    <property type="protein sequence ID" value="CAB4570720.1"/>
    <property type="molecule type" value="Genomic_DNA"/>
</dbReference>
<feature type="compositionally biased region" description="Basic and acidic residues" evidence="1">
    <location>
        <begin position="1"/>
        <end position="17"/>
    </location>
</feature>
<gene>
    <name evidence="2" type="ORF">UFOPK1683_00657</name>
</gene>
<feature type="region of interest" description="Disordered" evidence="1">
    <location>
        <begin position="1"/>
        <end position="22"/>
    </location>
</feature>
<organism evidence="2">
    <name type="scientific">freshwater metagenome</name>
    <dbReference type="NCBI Taxonomy" id="449393"/>
    <lineage>
        <taxon>unclassified sequences</taxon>
        <taxon>metagenomes</taxon>
        <taxon>ecological metagenomes</taxon>
    </lineage>
</organism>
<reference evidence="2" key="1">
    <citation type="submission" date="2020-05" db="EMBL/GenBank/DDBJ databases">
        <authorList>
            <person name="Chiriac C."/>
            <person name="Salcher M."/>
            <person name="Ghai R."/>
            <person name="Kavagutti S V."/>
        </authorList>
    </citation>
    <scope>NUCLEOTIDE SEQUENCE</scope>
</reference>
<name>A0A6J6E2I0_9ZZZZ</name>
<sequence>MELEETSRVEYPKREPLDAAPKAPAISPTKIVVVRKVRNETFMREREGAFHQGLFAPGPNPSP</sequence>
<dbReference type="AlphaFoldDB" id="A0A6J6E2I0"/>